<organism evidence="2 3">
    <name type="scientific">Platanthera guangdongensis</name>
    <dbReference type="NCBI Taxonomy" id="2320717"/>
    <lineage>
        <taxon>Eukaryota</taxon>
        <taxon>Viridiplantae</taxon>
        <taxon>Streptophyta</taxon>
        <taxon>Embryophyta</taxon>
        <taxon>Tracheophyta</taxon>
        <taxon>Spermatophyta</taxon>
        <taxon>Magnoliopsida</taxon>
        <taxon>Liliopsida</taxon>
        <taxon>Asparagales</taxon>
        <taxon>Orchidaceae</taxon>
        <taxon>Orchidoideae</taxon>
        <taxon>Orchideae</taxon>
        <taxon>Orchidinae</taxon>
        <taxon>Platanthera</taxon>
    </lineage>
</organism>
<proteinExistence type="predicted"/>
<dbReference type="PANTHER" id="PTHR10788:SF106">
    <property type="entry name" value="BCDNA.GH08860"/>
    <property type="match status" value="1"/>
</dbReference>
<comment type="caution">
    <text evidence="2">The sequence shown here is derived from an EMBL/GenBank/DDBJ whole genome shotgun (WGS) entry which is preliminary data.</text>
</comment>
<dbReference type="SUPFAM" id="SSF53756">
    <property type="entry name" value="UDP-Glycosyltransferase/glycogen phosphorylase"/>
    <property type="match status" value="1"/>
</dbReference>
<dbReference type="InterPro" id="IPR001830">
    <property type="entry name" value="Glyco_trans_20"/>
</dbReference>
<keyword evidence="3" id="KW-1185">Reference proteome</keyword>
<accession>A0ABR2M5P9</accession>
<evidence type="ECO:0000256" key="1">
    <source>
        <dbReference type="SAM" id="MobiDB-lite"/>
    </source>
</evidence>
<reference evidence="2 3" key="1">
    <citation type="journal article" date="2022" name="Nat. Plants">
        <title>Genomes of leafy and leafless Platanthera orchids illuminate the evolution of mycoheterotrophy.</title>
        <authorList>
            <person name="Li M.H."/>
            <person name="Liu K.W."/>
            <person name="Li Z."/>
            <person name="Lu H.C."/>
            <person name="Ye Q.L."/>
            <person name="Zhang D."/>
            <person name="Wang J.Y."/>
            <person name="Li Y.F."/>
            <person name="Zhong Z.M."/>
            <person name="Liu X."/>
            <person name="Yu X."/>
            <person name="Liu D.K."/>
            <person name="Tu X.D."/>
            <person name="Liu B."/>
            <person name="Hao Y."/>
            <person name="Liao X.Y."/>
            <person name="Jiang Y.T."/>
            <person name="Sun W.H."/>
            <person name="Chen J."/>
            <person name="Chen Y.Q."/>
            <person name="Ai Y."/>
            <person name="Zhai J.W."/>
            <person name="Wu S.S."/>
            <person name="Zhou Z."/>
            <person name="Hsiao Y.Y."/>
            <person name="Wu W.L."/>
            <person name="Chen Y.Y."/>
            <person name="Lin Y.F."/>
            <person name="Hsu J.L."/>
            <person name="Li C.Y."/>
            <person name="Wang Z.W."/>
            <person name="Zhao X."/>
            <person name="Zhong W.Y."/>
            <person name="Ma X.K."/>
            <person name="Ma L."/>
            <person name="Huang J."/>
            <person name="Chen G.Z."/>
            <person name="Huang M.Z."/>
            <person name="Huang L."/>
            <person name="Peng D.H."/>
            <person name="Luo Y.B."/>
            <person name="Zou S.Q."/>
            <person name="Chen S.P."/>
            <person name="Lan S."/>
            <person name="Tsai W.C."/>
            <person name="Van de Peer Y."/>
            <person name="Liu Z.J."/>
        </authorList>
    </citation>
    <scope>NUCLEOTIDE SEQUENCE [LARGE SCALE GENOMIC DNA]</scope>
    <source>
        <strain evidence="2">Lor288</strain>
    </source>
</reference>
<gene>
    <name evidence="2" type="primary">TPS1</name>
    <name evidence="2" type="ORF">KSP40_PGU019265</name>
</gene>
<dbReference type="PANTHER" id="PTHR10788">
    <property type="entry name" value="TREHALOSE-6-PHOSPHATE SYNTHASE"/>
    <property type="match status" value="1"/>
</dbReference>
<name>A0ABR2M5P9_9ASPA</name>
<sequence length="215" mass="23442">MKLASGNLHSDHMPVNKYNSRNQNRVDRLLRVRELRKLSRTFNIYDKDAAGGIGSNNASDCSPELDRLVDDEVGGAEYAVEVEDELEASSVAMRILGEGCGAADRKPMKQRLLVVANRLPVSAVRLGEDSWSLDISAGGLVSALLGVRDVDAKWIGWAGVNVPDEVGQRALTKALAEKVRLTLKNFIFLKFLGSISATLQRFSSLLPAEVYSCVP</sequence>
<evidence type="ECO:0000313" key="3">
    <source>
        <dbReference type="Proteomes" id="UP001412067"/>
    </source>
</evidence>
<protein>
    <submittedName>
        <fullName evidence="2">Alpha,alpha-trehalose-phosphate synthase [UDP-forming] 1</fullName>
    </submittedName>
</protein>
<dbReference type="Gene3D" id="3.40.50.2000">
    <property type="entry name" value="Glycogen Phosphorylase B"/>
    <property type="match status" value="1"/>
</dbReference>
<evidence type="ECO:0000313" key="2">
    <source>
        <dbReference type="EMBL" id="KAK8959257.1"/>
    </source>
</evidence>
<feature type="region of interest" description="Disordered" evidence="1">
    <location>
        <begin position="1"/>
        <end position="22"/>
    </location>
</feature>
<dbReference type="EMBL" id="JBBWWR010000012">
    <property type="protein sequence ID" value="KAK8959257.1"/>
    <property type="molecule type" value="Genomic_DNA"/>
</dbReference>
<dbReference type="Proteomes" id="UP001412067">
    <property type="component" value="Unassembled WGS sequence"/>
</dbReference>